<feature type="signal peptide" evidence="10">
    <location>
        <begin position="1"/>
        <end position="38"/>
    </location>
</feature>
<dbReference type="PROSITE" id="PS00137">
    <property type="entry name" value="SUBTILASE_HIS"/>
    <property type="match status" value="1"/>
</dbReference>
<dbReference type="InterPro" id="IPR036852">
    <property type="entry name" value="Peptidase_S8/S53_dom_sf"/>
</dbReference>
<feature type="domain" description="Peptidase S8/S53" evidence="11">
    <location>
        <begin position="233"/>
        <end position="494"/>
    </location>
</feature>
<keyword evidence="3 8" id="KW-0645">Protease</keyword>
<dbReference type="Gene3D" id="3.40.50.200">
    <property type="entry name" value="Peptidase S8/S53 domain"/>
    <property type="match status" value="1"/>
</dbReference>
<dbReference type="SUPFAM" id="SSF52743">
    <property type="entry name" value="Subtilisin-like"/>
    <property type="match status" value="1"/>
</dbReference>
<feature type="active site" description="Charge relay system" evidence="7 8">
    <location>
        <position position="242"/>
    </location>
</feature>
<dbReference type="PROSITE" id="PS51318">
    <property type="entry name" value="TAT"/>
    <property type="match status" value="1"/>
</dbReference>
<dbReference type="EMBL" id="FMHW01000002">
    <property type="protein sequence ID" value="SCL33161.1"/>
    <property type="molecule type" value="Genomic_DNA"/>
</dbReference>
<feature type="active site" description="Charge relay system" evidence="7 8">
    <location>
        <position position="274"/>
    </location>
</feature>
<dbReference type="InterPro" id="IPR006311">
    <property type="entry name" value="TAT_signal"/>
</dbReference>
<protein>
    <submittedName>
        <fullName evidence="13">Serine protease, subtilisin family</fullName>
    </submittedName>
</protein>
<dbReference type="RefSeq" id="WP_091645853.1">
    <property type="nucleotide sequence ID" value="NZ_FMHW01000002.1"/>
</dbReference>
<evidence type="ECO:0000256" key="1">
    <source>
        <dbReference type="ARBA" id="ARBA00011073"/>
    </source>
</evidence>
<dbReference type="Pfam" id="PF02225">
    <property type="entry name" value="PA"/>
    <property type="match status" value="1"/>
</dbReference>
<dbReference type="SUPFAM" id="SSF52025">
    <property type="entry name" value="PA domain"/>
    <property type="match status" value="1"/>
</dbReference>
<dbReference type="PROSITE" id="PS00138">
    <property type="entry name" value="SUBTILASE_SER"/>
    <property type="match status" value="1"/>
</dbReference>
<evidence type="ECO:0000256" key="8">
    <source>
        <dbReference type="PROSITE-ProRule" id="PRU01240"/>
    </source>
</evidence>
<accession>A0A1C6SUE9</accession>
<dbReference type="InterPro" id="IPR003137">
    <property type="entry name" value="PA_domain"/>
</dbReference>
<evidence type="ECO:0000256" key="7">
    <source>
        <dbReference type="PIRSR" id="PIRSR615500-1"/>
    </source>
</evidence>
<evidence type="ECO:0000256" key="6">
    <source>
        <dbReference type="ARBA" id="ARBA00022825"/>
    </source>
</evidence>
<feature type="domain" description="PA" evidence="12">
    <location>
        <begin position="807"/>
        <end position="877"/>
    </location>
</feature>
<dbReference type="PROSITE" id="PS00136">
    <property type="entry name" value="SUBTILASE_ASP"/>
    <property type="match status" value="1"/>
</dbReference>
<evidence type="ECO:0000313" key="13">
    <source>
        <dbReference type="EMBL" id="SCL33161.1"/>
    </source>
</evidence>
<evidence type="ECO:0000256" key="9">
    <source>
        <dbReference type="RuleBase" id="RU003355"/>
    </source>
</evidence>
<name>A0A1C6SUE9_9ACTN</name>
<dbReference type="GO" id="GO:0005975">
    <property type="term" value="P:carbohydrate metabolic process"/>
    <property type="evidence" value="ECO:0007669"/>
    <property type="project" value="UniProtKB-ARBA"/>
</dbReference>
<evidence type="ECO:0000256" key="4">
    <source>
        <dbReference type="ARBA" id="ARBA00022729"/>
    </source>
</evidence>
<dbReference type="Gene3D" id="3.50.30.30">
    <property type="match status" value="1"/>
</dbReference>
<evidence type="ECO:0000259" key="12">
    <source>
        <dbReference type="Pfam" id="PF02225"/>
    </source>
</evidence>
<dbReference type="PIRSF" id="PIRSF037852">
    <property type="entry name" value="Subtilisin_rel_SAV5721"/>
    <property type="match status" value="1"/>
</dbReference>
<dbReference type="Proteomes" id="UP000198959">
    <property type="component" value="Unassembled WGS sequence"/>
</dbReference>
<comment type="similarity">
    <text evidence="1 8 9">Belongs to the peptidase S8 family.</text>
</comment>
<dbReference type="STRING" id="145854.GA0074692_3506"/>
<keyword evidence="5 8" id="KW-0378">Hydrolase</keyword>
<dbReference type="InterPro" id="IPR051048">
    <property type="entry name" value="Peptidase_S8/S53_subtilisin"/>
</dbReference>
<evidence type="ECO:0000256" key="5">
    <source>
        <dbReference type="ARBA" id="ARBA00022801"/>
    </source>
</evidence>
<keyword evidence="14" id="KW-1185">Reference proteome</keyword>
<dbReference type="Gene3D" id="2.60.40.10">
    <property type="entry name" value="Immunoglobulins"/>
    <property type="match status" value="1"/>
</dbReference>
<feature type="active site" description="Charge relay system" evidence="7 8">
    <location>
        <position position="446"/>
    </location>
</feature>
<sequence>MQSPSQPFASGRRRLVAAAAAAGLIAAGAAAIPTSATAADPAPVAPAATRDTHTVTLITGDVVTVTSLADGRATADVDRPDSATGGVRIQESGGDLYVLPEEALPLLDSGTLDRRLFNVTDLIEMGYDDARSTALPLIATYSPTKGRATRPATPRGTKLVRDLPSITGAALAADKKQARAFWSTVAPAPNARSGATLGGGVGKLWLDGRVTAGLKESVPQVGAPEAWAAGYDGTGVTVAVLDTGVDAAHPDLAAQIDDKASFVPGEDTSDVHGHGTHVASTIAGTGTASGGAYRGVAPGADLIVGKVLNNAGQGLNSWIIAGMQWAAESGADVVNMSLGDSSLIDGTDPMALAVETLTARHGTLFVVAAGNSGPQTIGSPGTAPSALTVGAVDKQDQLAWFSSTGPLARTGALKPDVTAPGVDITAARSQQTTSGTGMYQSMDGTSMATPHVAGAAAILAQRHPEWTGPQLKEALTSSAKGLADEYQPYQVGTGRLDVAAATRNTVRATGSAFFGAFDWPHESSDAPVTRQVTVTNSGTTAVTLNLALTGGGPFTLGASSVTVPAGGTAAVPVTGDPRGSAPGQLTGYLVGTDAATGTPVTRTALALFKEDERYDLTIKLRGRDGKPASATVVVNQAGARSADSYPVSGERTLRLPPGTYTVETVLDVPGERPDALGFALLVDPETVLDRSTEVVLDASRARLLDTATPERTEDRQRKLDFTVQYAGGASFRQAFQLPVRYDDLYLSPTEPVTQGSFTMSTRWRKGEPMLSLTANGLLPIDTVVQPGSTLTAGKDTLRPVYAGTGAPGEYAGVDARGAVAVVTRSDAVSPAERAAAAAAAGAKLLLVVNDGPGVLNEHVGDSPIPVATVHRDAGRKLVEAARAGAPKLTVTRTPYASYLYDLARVYPGQVPDQPLTYHPGRNDLARIDARYHAVRDGEGEGYRYDMTFSPSFGFREREWHPGTRTEWVTPDVVWHEVHIQDTWTDTAHHNSYAKNTTTALNWFAPAVRPAFSRTFALKNGRYRDYLQVNVQTWSPSGDTLEHGGHLEWGSVPTNLKLYQGDTLLHENKRGADLQWKAVPAGTLPYRLVLDASRPAEQWRLSTRTHTEWDFVSSSNQAENFVPFALLQLDYALETDLRGDVKAGTNQQISIKAGPQPGGTGTGTVASVGLEVSYDDGATWQPVTLSKGADDRWTGSLKLPKQPGGFVSVRADARTDAGFGIRQELIRAYGLR</sequence>
<dbReference type="Pfam" id="PF00082">
    <property type="entry name" value="Peptidase_S8"/>
    <property type="match status" value="1"/>
</dbReference>
<keyword evidence="2" id="KW-0964">Secreted</keyword>
<dbReference type="OrthoDB" id="5167143at2"/>
<dbReference type="GO" id="GO:0004252">
    <property type="term" value="F:serine-type endopeptidase activity"/>
    <property type="evidence" value="ECO:0007669"/>
    <property type="project" value="UniProtKB-UniRule"/>
</dbReference>
<dbReference type="InterPro" id="IPR013783">
    <property type="entry name" value="Ig-like_fold"/>
</dbReference>
<keyword evidence="6 8" id="KW-0720">Serine protease</keyword>
<dbReference type="PROSITE" id="PS51892">
    <property type="entry name" value="SUBTILASE"/>
    <property type="match status" value="1"/>
</dbReference>
<organism evidence="13 14">
    <name type="scientific">Micromonospora pallida</name>
    <dbReference type="NCBI Taxonomy" id="145854"/>
    <lineage>
        <taxon>Bacteria</taxon>
        <taxon>Bacillati</taxon>
        <taxon>Actinomycetota</taxon>
        <taxon>Actinomycetes</taxon>
        <taxon>Micromonosporales</taxon>
        <taxon>Micromonosporaceae</taxon>
        <taxon>Micromonospora</taxon>
    </lineage>
</organism>
<dbReference type="InterPro" id="IPR017296">
    <property type="entry name" value="Peptidase_S8A_SAM-P45"/>
</dbReference>
<reference evidence="14" key="1">
    <citation type="submission" date="2016-06" db="EMBL/GenBank/DDBJ databases">
        <authorList>
            <person name="Varghese N."/>
            <person name="Submissions Spin"/>
        </authorList>
    </citation>
    <scope>NUCLEOTIDE SEQUENCE [LARGE SCALE GENOMIC DNA]</scope>
    <source>
        <strain evidence="14">DSM 43817</strain>
    </source>
</reference>
<evidence type="ECO:0000256" key="3">
    <source>
        <dbReference type="ARBA" id="ARBA00022670"/>
    </source>
</evidence>
<dbReference type="InterPro" id="IPR000209">
    <property type="entry name" value="Peptidase_S8/S53_dom"/>
</dbReference>
<dbReference type="InterPro" id="IPR046450">
    <property type="entry name" value="PA_dom_sf"/>
</dbReference>
<keyword evidence="4 10" id="KW-0732">Signal</keyword>
<dbReference type="InterPro" id="IPR015500">
    <property type="entry name" value="Peptidase_S8_subtilisin-rel"/>
</dbReference>
<evidence type="ECO:0000313" key="14">
    <source>
        <dbReference type="Proteomes" id="UP000198959"/>
    </source>
</evidence>
<dbReference type="PANTHER" id="PTHR43399">
    <property type="entry name" value="SUBTILISIN-RELATED"/>
    <property type="match status" value="1"/>
</dbReference>
<proteinExistence type="inferred from homology"/>
<dbReference type="PRINTS" id="PR00723">
    <property type="entry name" value="SUBTILISIN"/>
</dbReference>
<evidence type="ECO:0000256" key="2">
    <source>
        <dbReference type="ARBA" id="ARBA00022525"/>
    </source>
</evidence>
<feature type="chain" id="PRO_5008746107" evidence="10">
    <location>
        <begin position="39"/>
        <end position="1231"/>
    </location>
</feature>
<gene>
    <name evidence="13" type="ORF">GA0074692_3506</name>
</gene>
<evidence type="ECO:0000256" key="10">
    <source>
        <dbReference type="SAM" id="SignalP"/>
    </source>
</evidence>
<dbReference type="AlphaFoldDB" id="A0A1C6SUE9"/>
<dbReference type="InterPro" id="IPR023828">
    <property type="entry name" value="Peptidase_S8_Ser-AS"/>
</dbReference>
<dbReference type="InterPro" id="IPR023827">
    <property type="entry name" value="Peptidase_S8_Asp-AS"/>
</dbReference>
<dbReference type="GO" id="GO:0006508">
    <property type="term" value="P:proteolysis"/>
    <property type="evidence" value="ECO:0007669"/>
    <property type="project" value="UniProtKB-KW"/>
</dbReference>
<dbReference type="InterPro" id="IPR022398">
    <property type="entry name" value="Peptidase_S8_His-AS"/>
</dbReference>
<dbReference type="PANTHER" id="PTHR43399:SF4">
    <property type="entry name" value="CELL WALL-ASSOCIATED PROTEASE"/>
    <property type="match status" value="1"/>
</dbReference>
<evidence type="ECO:0000259" key="11">
    <source>
        <dbReference type="Pfam" id="PF00082"/>
    </source>
</evidence>